<dbReference type="GO" id="GO:0080122">
    <property type="term" value="F:AMP transmembrane transporter activity"/>
    <property type="evidence" value="ECO:0007669"/>
    <property type="project" value="TreeGrafter"/>
</dbReference>
<evidence type="ECO:0000256" key="5">
    <source>
        <dbReference type="ARBA" id="ARBA00022737"/>
    </source>
</evidence>
<keyword evidence="6 11" id="KW-1133">Transmembrane helix</keyword>
<gene>
    <name evidence="12" type="ORF">Anas_03360</name>
</gene>
<dbReference type="AlphaFoldDB" id="A0A5N5T3N9"/>
<dbReference type="GO" id="GO:0005778">
    <property type="term" value="C:peroxisomal membrane"/>
    <property type="evidence" value="ECO:0007669"/>
    <property type="project" value="UniProtKB-SubCell"/>
</dbReference>
<feature type="non-terminal residue" evidence="12">
    <location>
        <position position="196"/>
    </location>
</feature>
<evidence type="ECO:0000256" key="7">
    <source>
        <dbReference type="ARBA" id="ARBA00023136"/>
    </source>
</evidence>
<dbReference type="SUPFAM" id="SSF103506">
    <property type="entry name" value="Mitochondrial carrier"/>
    <property type="match status" value="1"/>
</dbReference>
<dbReference type="InterPro" id="IPR023395">
    <property type="entry name" value="MCP_dom_sf"/>
</dbReference>
<keyword evidence="4 9" id="KW-0812">Transmembrane</keyword>
<accession>A0A5N5T3N9</accession>
<dbReference type="EMBL" id="SEYY01011670">
    <property type="protein sequence ID" value="KAB7501123.1"/>
    <property type="molecule type" value="Genomic_DNA"/>
</dbReference>
<dbReference type="PROSITE" id="PS50920">
    <property type="entry name" value="SOLCAR"/>
    <property type="match status" value="1"/>
</dbReference>
<evidence type="ECO:0000313" key="12">
    <source>
        <dbReference type="EMBL" id="KAB7501123.1"/>
    </source>
</evidence>
<dbReference type="GO" id="GO:0044610">
    <property type="term" value="F:FMN transmembrane transporter activity"/>
    <property type="evidence" value="ECO:0007669"/>
    <property type="project" value="TreeGrafter"/>
</dbReference>
<dbReference type="GO" id="GO:0015228">
    <property type="term" value="F:coenzyme A transmembrane transporter activity"/>
    <property type="evidence" value="ECO:0007669"/>
    <property type="project" value="TreeGrafter"/>
</dbReference>
<dbReference type="GO" id="GO:0015230">
    <property type="term" value="F:FAD transmembrane transporter activity"/>
    <property type="evidence" value="ECO:0007669"/>
    <property type="project" value="TreeGrafter"/>
</dbReference>
<comment type="caution">
    <text evidence="12">The sequence shown here is derived from an EMBL/GenBank/DDBJ whole genome shotgun (WGS) entry which is preliminary data.</text>
</comment>
<dbReference type="OrthoDB" id="10266426at2759"/>
<dbReference type="InterPro" id="IPR018108">
    <property type="entry name" value="MCP_transmembrane"/>
</dbReference>
<evidence type="ECO:0000256" key="8">
    <source>
        <dbReference type="ARBA" id="ARBA00023140"/>
    </source>
</evidence>
<evidence type="ECO:0000313" key="13">
    <source>
        <dbReference type="Proteomes" id="UP000326759"/>
    </source>
</evidence>
<feature type="transmembrane region" description="Helical" evidence="11">
    <location>
        <begin position="174"/>
        <end position="195"/>
    </location>
</feature>
<evidence type="ECO:0000256" key="6">
    <source>
        <dbReference type="ARBA" id="ARBA00022989"/>
    </source>
</evidence>
<dbReference type="GO" id="GO:0005347">
    <property type="term" value="F:ATP transmembrane transporter activity"/>
    <property type="evidence" value="ECO:0007669"/>
    <property type="project" value="TreeGrafter"/>
</dbReference>
<comment type="subcellular location">
    <subcellularLocation>
        <location evidence="1">Peroxisome membrane</location>
        <topology evidence="1">Multi-pass membrane protein</topology>
    </subcellularLocation>
</comment>
<feature type="repeat" description="Solcar" evidence="9">
    <location>
        <begin position="38"/>
        <end position="131"/>
    </location>
</feature>
<sequence length="196" mass="22035">MIFGLYRGLLPVIQSLYCSNFVYFYTFHALKSVSNREKSAVKNLLLGMIAGCVNVLATTPLWVVNTRIKMQGTASRMNKDSKAKYKGLLHGLLRIWKEEGVSSLWAGTLSSLILVINPAIQFMTYEAVKKKHGHNYVGLDEKAGIISMTMYIIRLQGARGLFKGLEAKILQTVLTAALMFVFYEKIAAFLIYMGYF</sequence>
<keyword evidence="3 10" id="KW-0813">Transport</keyword>
<feature type="transmembrane region" description="Helical" evidence="11">
    <location>
        <begin position="44"/>
        <end position="64"/>
    </location>
</feature>
<reference evidence="12 13" key="1">
    <citation type="journal article" date="2019" name="PLoS Biol.">
        <title>Sex chromosomes control vertical transmission of feminizing Wolbachia symbionts in an isopod.</title>
        <authorList>
            <person name="Becking T."/>
            <person name="Chebbi M.A."/>
            <person name="Giraud I."/>
            <person name="Moumen B."/>
            <person name="Laverre T."/>
            <person name="Caubet Y."/>
            <person name="Peccoud J."/>
            <person name="Gilbert C."/>
            <person name="Cordaux R."/>
        </authorList>
    </citation>
    <scope>NUCLEOTIDE SEQUENCE [LARGE SCALE GENOMIC DNA]</scope>
    <source>
        <strain evidence="12">ANa2</strain>
        <tissue evidence="12">Whole body excluding digestive tract and cuticle</tissue>
    </source>
</reference>
<keyword evidence="8" id="KW-0576">Peroxisome</keyword>
<dbReference type="GO" id="GO:0015217">
    <property type="term" value="F:ADP transmembrane transporter activity"/>
    <property type="evidence" value="ECO:0007669"/>
    <property type="project" value="TreeGrafter"/>
</dbReference>
<keyword evidence="7 9" id="KW-0472">Membrane</keyword>
<dbReference type="Pfam" id="PF00153">
    <property type="entry name" value="Mito_carr"/>
    <property type="match status" value="2"/>
</dbReference>
<keyword evidence="5" id="KW-0677">Repeat</keyword>
<feature type="transmembrane region" description="Helical" evidence="11">
    <location>
        <begin position="104"/>
        <end position="123"/>
    </location>
</feature>
<comment type="similarity">
    <text evidence="2 10">Belongs to the mitochondrial carrier (TC 2.A.29) family.</text>
</comment>
<evidence type="ECO:0000256" key="4">
    <source>
        <dbReference type="ARBA" id="ARBA00022692"/>
    </source>
</evidence>
<dbReference type="Gene3D" id="1.50.40.10">
    <property type="entry name" value="Mitochondrial carrier domain"/>
    <property type="match status" value="1"/>
</dbReference>
<dbReference type="InterPro" id="IPR052217">
    <property type="entry name" value="Mito/Peroxisomal_Carrier"/>
</dbReference>
<protein>
    <submittedName>
        <fullName evidence="12">Peroxisomal membrane protein PMP34</fullName>
    </submittedName>
</protein>
<name>A0A5N5T3N9_9CRUS</name>
<organism evidence="12 13">
    <name type="scientific">Armadillidium nasatum</name>
    <dbReference type="NCBI Taxonomy" id="96803"/>
    <lineage>
        <taxon>Eukaryota</taxon>
        <taxon>Metazoa</taxon>
        <taxon>Ecdysozoa</taxon>
        <taxon>Arthropoda</taxon>
        <taxon>Crustacea</taxon>
        <taxon>Multicrustacea</taxon>
        <taxon>Malacostraca</taxon>
        <taxon>Eumalacostraca</taxon>
        <taxon>Peracarida</taxon>
        <taxon>Isopoda</taxon>
        <taxon>Oniscidea</taxon>
        <taxon>Crinocheta</taxon>
        <taxon>Armadillidiidae</taxon>
        <taxon>Armadillidium</taxon>
    </lineage>
</organism>
<dbReference type="PANTHER" id="PTHR45939">
    <property type="entry name" value="PEROXISOMAL MEMBRANE PROTEIN PMP34-RELATED"/>
    <property type="match status" value="1"/>
</dbReference>
<dbReference type="PANTHER" id="PTHR45939:SF5">
    <property type="entry name" value="PEROXISOMAL MEMBRANE PROTEIN PMP34"/>
    <property type="match status" value="1"/>
</dbReference>
<proteinExistence type="inferred from homology"/>
<dbReference type="Proteomes" id="UP000326759">
    <property type="component" value="Unassembled WGS sequence"/>
</dbReference>
<dbReference type="GO" id="GO:0051724">
    <property type="term" value="F:NAD transmembrane transporter activity"/>
    <property type="evidence" value="ECO:0007669"/>
    <property type="project" value="TreeGrafter"/>
</dbReference>
<evidence type="ECO:0000256" key="1">
    <source>
        <dbReference type="ARBA" id="ARBA00004585"/>
    </source>
</evidence>
<keyword evidence="13" id="KW-1185">Reference proteome</keyword>
<evidence type="ECO:0000256" key="9">
    <source>
        <dbReference type="PROSITE-ProRule" id="PRU00282"/>
    </source>
</evidence>
<evidence type="ECO:0000256" key="11">
    <source>
        <dbReference type="SAM" id="Phobius"/>
    </source>
</evidence>
<evidence type="ECO:0000256" key="2">
    <source>
        <dbReference type="ARBA" id="ARBA00006375"/>
    </source>
</evidence>
<evidence type="ECO:0000256" key="10">
    <source>
        <dbReference type="RuleBase" id="RU000488"/>
    </source>
</evidence>
<evidence type="ECO:0000256" key="3">
    <source>
        <dbReference type="ARBA" id="ARBA00022448"/>
    </source>
</evidence>